<feature type="domain" description="B box-type" evidence="2">
    <location>
        <begin position="34"/>
        <end position="75"/>
    </location>
</feature>
<organism evidence="3 4">
    <name type="scientific">Dreissena polymorpha</name>
    <name type="common">Zebra mussel</name>
    <name type="synonym">Mytilus polymorpha</name>
    <dbReference type="NCBI Taxonomy" id="45954"/>
    <lineage>
        <taxon>Eukaryota</taxon>
        <taxon>Metazoa</taxon>
        <taxon>Spiralia</taxon>
        <taxon>Lophotrochozoa</taxon>
        <taxon>Mollusca</taxon>
        <taxon>Bivalvia</taxon>
        <taxon>Autobranchia</taxon>
        <taxon>Heteroconchia</taxon>
        <taxon>Euheterodonta</taxon>
        <taxon>Imparidentia</taxon>
        <taxon>Neoheterodontei</taxon>
        <taxon>Myida</taxon>
        <taxon>Dreissenoidea</taxon>
        <taxon>Dreissenidae</taxon>
        <taxon>Dreissena</taxon>
    </lineage>
</organism>
<reference evidence="3" key="1">
    <citation type="journal article" date="2019" name="bioRxiv">
        <title>The Genome of the Zebra Mussel, Dreissena polymorpha: A Resource for Invasive Species Research.</title>
        <authorList>
            <person name="McCartney M.A."/>
            <person name="Auch B."/>
            <person name="Kono T."/>
            <person name="Mallez S."/>
            <person name="Zhang Y."/>
            <person name="Obille A."/>
            <person name="Becker A."/>
            <person name="Abrahante J.E."/>
            <person name="Garbe J."/>
            <person name="Badalamenti J.P."/>
            <person name="Herman A."/>
            <person name="Mangelson H."/>
            <person name="Liachko I."/>
            <person name="Sullivan S."/>
            <person name="Sone E.D."/>
            <person name="Koren S."/>
            <person name="Silverstein K.A.T."/>
            <person name="Beckman K.B."/>
            <person name="Gohl D.M."/>
        </authorList>
    </citation>
    <scope>NUCLEOTIDE SEQUENCE</scope>
    <source>
        <strain evidence="3">Duluth1</strain>
        <tissue evidence="3">Whole animal</tissue>
    </source>
</reference>
<keyword evidence="1" id="KW-0862">Zinc</keyword>
<evidence type="ECO:0000256" key="1">
    <source>
        <dbReference type="PROSITE-ProRule" id="PRU00024"/>
    </source>
</evidence>
<proteinExistence type="predicted"/>
<comment type="caution">
    <text evidence="3">The sequence shown here is derived from an EMBL/GenBank/DDBJ whole genome shotgun (WGS) entry which is preliminary data.</text>
</comment>
<accession>A0A9D4FTN4</accession>
<evidence type="ECO:0000313" key="3">
    <source>
        <dbReference type="EMBL" id="KAH3802796.1"/>
    </source>
</evidence>
<keyword evidence="1" id="KW-0863">Zinc-finger</keyword>
<reference evidence="3" key="2">
    <citation type="submission" date="2020-11" db="EMBL/GenBank/DDBJ databases">
        <authorList>
            <person name="McCartney M.A."/>
            <person name="Auch B."/>
            <person name="Kono T."/>
            <person name="Mallez S."/>
            <person name="Becker A."/>
            <person name="Gohl D.M."/>
            <person name="Silverstein K.A.T."/>
            <person name="Koren S."/>
            <person name="Bechman K.B."/>
            <person name="Herman A."/>
            <person name="Abrahante J.E."/>
            <person name="Garbe J."/>
        </authorList>
    </citation>
    <scope>NUCLEOTIDE SEQUENCE</scope>
    <source>
        <strain evidence="3">Duluth1</strain>
        <tissue evidence="3">Whole animal</tissue>
    </source>
</reference>
<evidence type="ECO:0000259" key="2">
    <source>
        <dbReference type="PROSITE" id="PS50119"/>
    </source>
</evidence>
<keyword evidence="1" id="KW-0479">Metal-binding</keyword>
<gene>
    <name evidence="3" type="ORF">DPMN_156480</name>
</gene>
<dbReference type="EMBL" id="JAIWYP010000007">
    <property type="protein sequence ID" value="KAH3802796.1"/>
    <property type="molecule type" value="Genomic_DNA"/>
</dbReference>
<dbReference type="PROSITE" id="PS50119">
    <property type="entry name" value="ZF_BBOX"/>
    <property type="match status" value="1"/>
</dbReference>
<sequence length="277" mass="31849">MRSLFGGESRKRGRTTLWKDKGFQAPQEIHELLKRLIACPNHGKEEVVYLCKDHDTTCCNKCAMTDHRKCEELKVLDDIVHDTKADCSELKAVLHDLQQHGESLLANERKHEELVSEIEIRALSSLKTIKHKLLDMYAQLEHKVLSAIADKKRVIGEKIKTNNEKARQFLNDIKQQSTYIEQVENVGTNEHVFLLQRQLEKNLVCRLKSTISELDNDRSKYSFKCVEDTSFDSLLIAVKNSLRIEDDVNETGSDTDNSNNKPYTARILQLQSTKDLN</sequence>
<dbReference type="AlphaFoldDB" id="A0A9D4FTN4"/>
<dbReference type="Proteomes" id="UP000828390">
    <property type="component" value="Unassembled WGS sequence"/>
</dbReference>
<protein>
    <recommendedName>
        <fullName evidence="2">B box-type domain-containing protein</fullName>
    </recommendedName>
</protein>
<dbReference type="InterPro" id="IPR000315">
    <property type="entry name" value="Znf_B-box"/>
</dbReference>
<evidence type="ECO:0000313" key="4">
    <source>
        <dbReference type="Proteomes" id="UP000828390"/>
    </source>
</evidence>
<dbReference type="GO" id="GO:0008270">
    <property type="term" value="F:zinc ion binding"/>
    <property type="evidence" value="ECO:0007669"/>
    <property type="project" value="UniProtKB-KW"/>
</dbReference>
<name>A0A9D4FTN4_DREPO</name>
<keyword evidence="4" id="KW-1185">Reference proteome</keyword>